<organism evidence="2 3">
    <name type="scientific">Capillibacterium thermochitinicola</name>
    <dbReference type="NCBI Taxonomy" id="2699427"/>
    <lineage>
        <taxon>Bacteria</taxon>
        <taxon>Bacillati</taxon>
        <taxon>Bacillota</taxon>
        <taxon>Capillibacterium</taxon>
    </lineage>
</organism>
<dbReference type="Pfam" id="PF12685">
    <property type="entry name" value="SpoIIIAH"/>
    <property type="match status" value="1"/>
</dbReference>
<dbReference type="AlphaFoldDB" id="A0A8J6LLW7"/>
<accession>A0A8J6LLW7</accession>
<keyword evidence="1" id="KW-0472">Membrane</keyword>
<dbReference type="RefSeq" id="WP_181339359.1">
    <property type="nucleotide sequence ID" value="NZ_JAAKDE010000009.1"/>
</dbReference>
<keyword evidence="3" id="KW-1185">Reference proteome</keyword>
<evidence type="ECO:0000256" key="1">
    <source>
        <dbReference type="SAM" id="Phobius"/>
    </source>
</evidence>
<reference evidence="2" key="1">
    <citation type="submission" date="2020-06" db="EMBL/GenBank/DDBJ databases">
        <title>Novel chitinolytic bacterium.</title>
        <authorList>
            <person name="Ungkulpasvich U."/>
            <person name="Kosugi A."/>
            <person name="Uke A."/>
        </authorList>
    </citation>
    <scope>NUCLEOTIDE SEQUENCE</scope>
    <source>
        <strain evidence="2">UUS1-1</strain>
    </source>
</reference>
<dbReference type="InterPro" id="IPR038503">
    <property type="entry name" value="SpoIIIAH_sf"/>
</dbReference>
<proteinExistence type="predicted"/>
<comment type="caution">
    <text evidence="2">The sequence shown here is derived from an EMBL/GenBank/DDBJ whole genome shotgun (WGS) entry which is preliminary data.</text>
</comment>
<keyword evidence="1" id="KW-1133">Transmembrane helix</keyword>
<dbReference type="Proteomes" id="UP000657177">
    <property type="component" value="Unassembled WGS sequence"/>
</dbReference>
<name>A0A8J6LLW7_9FIRM</name>
<dbReference type="Gene3D" id="1.10.287.4300">
    <property type="entry name" value="Stage III sporulation protein AH-like"/>
    <property type="match status" value="1"/>
</dbReference>
<gene>
    <name evidence="2" type="ORF">G5B42_05025</name>
</gene>
<protein>
    <submittedName>
        <fullName evidence="2">SpoIIIAH-like family protein</fullName>
    </submittedName>
</protein>
<keyword evidence="1" id="KW-0812">Transmembrane</keyword>
<evidence type="ECO:0000313" key="2">
    <source>
        <dbReference type="EMBL" id="MBA2132904.1"/>
    </source>
</evidence>
<dbReference type="InterPro" id="IPR024232">
    <property type="entry name" value="SpoIIIAH"/>
</dbReference>
<sequence length="170" mass="19169">MELKQPDPILTWILVGVSFFLLLGVGFYSRIAFDASGRGEALPAPPLAVAVSAQKQFSDEAVLDEFRWNRDRERSRLQETLEEMLRTTEGDQRAKVHDELLTLMKRQTIEHELENLLAAKGYNQNAVAVYPETVAVIVKGKTLNPDAVAEIGELVTRVTGYRVEQIRIME</sequence>
<dbReference type="EMBL" id="JAAKDE010000009">
    <property type="protein sequence ID" value="MBA2132904.1"/>
    <property type="molecule type" value="Genomic_DNA"/>
</dbReference>
<feature type="transmembrane region" description="Helical" evidence="1">
    <location>
        <begin position="12"/>
        <end position="33"/>
    </location>
</feature>
<evidence type="ECO:0000313" key="3">
    <source>
        <dbReference type="Proteomes" id="UP000657177"/>
    </source>
</evidence>